<dbReference type="Pfam" id="PF01694">
    <property type="entry name" value="Rhomboid"/>
    <property type="match status" value="1"/>
</dbReference>
<evidence type="ECO:0000256" key="6">
    <source>
        <dbReference type="SAM" id="MobiDB-lite"/>
    </source>
</evidence>
<feature type="region of interest" description="Disordered" evidence="6">
    <location>
        <begin position="282"/>
        <end position="312"/>
    </location>
</feature>
<feature type="compositionally biased region" description="Polar residues" evidence="6">
    <location>
        <begin position="303"/>
        <end position="312"/>
    </location>
</feature>
<name>A0A6P3YVM9_ZIZJJ</name>
<evidence type="ECO:0000259" key="8">
    <source>
        <dbReference type="PROSITE" id="PS50030"/>
    </source>
</evidence>
<feature type="transmembrane region" description="Helical" evidence="7">
    <location>
        <begin position="194"/>
        <end position="215"/>
    </location>
</feature>
<dbReference type="KEGG" id="zju:107405391"/>
<evidence type="ECO:0000256" key="3">
    <source>
        <dbReference type="ARBA" id="ARBA00022692"/>
    </source>
</evidence>
<dbReference type="SMART" id="SM00165">
    <property type="entry name" value="UBA"/>
    <property type="match status" value="1"/>
</dbReference>
<dbReference type="SUPFAM" id="SSF144091">
    <property type="entry name" value="Rhomboid-like"/>
    <property type="match status" value="1"/>
</dbReference>
<keyword evidence="5 7" id="KW-0472">Membrane</keyword>
<evidence type="ECO:0000256" key="2">
    <source>
        <dbReference type="ARBA" id="ARBA00009045"/>
    </source>
</evidence>
<dbReference type="InterPro" id="IPR009060">
    <property type="entry name" value="UBA-like_sf"/>
</dbReference>
<evidence type="ECO:0000256" key="1">
    <source>
        <dbReference type="ARBA" id="ARBA00004141"/>
    </source>
</evidence>
<feature type="compositionally biased region" description="Polar residues" evidence="6">
    <location>
        <begin position="324"/>
        <end position="340"/>
    </location>
</feature>
<dbReference type="Pfam" id="PF00627">
    <property type="entry name" value="UBA"/>
    <property type="match status" value="1"/>
</dbReference>
<keyword evidence="9" id="KW-1185">Reference proteome</keyword>
<dbReference type="AlphaFoldDB" id="A0A6P3YVM9"/>
<dbReference type="GO" id="GO:0016020">
    <property type="term" value="C:membrane"/>
    <property type="evidence" value="ECO:0007669"/>
    <property type="project" value="UniProtKB-SubCell"/>
</dbReference>
<dbReference type="Gene3D" id="1.10.8.10">
    <property type="entry name" value="DNA helicase RuvA subunit, C-terminal domain"/>
    <property type="match status" value="1"/>
</dbReference>
<sequence length="412" mass="45478">MRPNIVSEAGLQTRLSQWWDSVPFLTSAVVVVCGTIYLVCLLVGYDSFFEICFLPSEVISHFQVYRIYTAILFHGSLLHVLFNMMALVPLGSELERIMGSVRLFYLIILLATCNAIFHLLIALVVAYNPFRTYPNLMNECAIGFSGILFSMIVIETSLSGVQYRSVFGLFNVPAKWYAWILLVVFQLLMQNVSLLGHLCGILSGFAYTYGLFNFLMPGASFYSAIEASSLLTSCVRRPKFILCTGGNPTSYIPTYSNQNTTSSGLFSGNILRNWTSWMPQRETSIQPTDDSQRFPGRGRTLSGGRTQGVTVDNSDSNLQVRLLDSSNTDHPSDTTATGAGQQFPDGTARRLTVENPAVIPAEVPHRQDSVPSEEEIQKLVSMGFDRTQVEVALAAADGDLHVAVEILMSQQG</sequence>
<gene>
    <name evidence="10" type="primary">LOC107405391</name>
</gene>
<comment type="similarity">
    <text evidence="2">Belongs to the peptidase S54 family.</text>
</comment>
<dbReference type="PROSITE" id="PS50030">
    <property type="entry name" value="UBA"/>
    <property type="match status" value="1"/>
</dbReference>
<organism evidence="9 10">
    <name type="scientific">Ziziphus jujuba</name>
    <name type="common">Chinese jujube</name>
    <name type="synonym">Ziziphus sativa</name>
    <dbReference type="NCBI Taxonomy" id="326968"/>
    <lineage>
        <taxon>Eukaryota</taxon>
        <taxon>Viridiplantae</taxon>
        <taxon>Streptophyta</taxon>
        <taxon>Embryophyta</taxon>
        <taxon>Tracheophyta</taxon>
        <taxon>Spermatophyta</taxon>
        <taxon>Magnoliopsida</taxon>
        <taxon>eudicotyledons</taxon>
        <taxon>Gunneridae</taxon>
        <taxon>Pentapetalae</taxon>
        <taxon>rosids</taxon>
        <taxon>fabids</taxon>
        <taxon>Rosales</taxon>
        <taxon>Rhamnaceae</taxon>
        <taxon>Paliureae</taxon>
        <taxon>Ziziphus</taxon>
    </lineage>
</organism>
<dbReference type="InterPro" id="IPR022764">
    <property type="entry name" value="Peptidase_S54_rhomboid_dom"/>
</dbReference>
<proteinExistence type="inferred from homology"/>
<keyword evidence="3 7" id="KW-0812">Transmembrane</keyword>
<dbReference type="GeneID" id="107405391"/>
<evidence type="ECO:0000256" key="7">
    <source>
        <dbReference type="SAM" id="Phobius"/>
    </source>
</evidence>
<dbReference type="PANTHER" id="PTHR11009">
    <property type="entry name" value="DER1-LIKE PROTEIN, DERLIN"/>
    <property type="match status" value="1"/>
</dbReference>
<dbReference type="RefSeq" id="XP_015867915.1">
    <property type="nucleotide sequence ID" value="XM_016012429.4"/>
</dbReference>
<reference evidence="10" key="1">
    <citation type="submission" date="2025-08" db="UniProtKB">
        <authorList>
            <consortium name="RefSeq"/>
        </authorList>
    </citation>
    <scope>IDENTIFICATION</scope>
    <source>
        <tissue evidence="10">Seedling</tissue>
    </source>
</reference>
<dbReference type="Proteomes" id="UP001652623">
    <property type="component" value="Chromosome 11"/>
</dbReference>
<feature type="transmembrane region" description="Helical" evidence="7">
    <location>
        <begin position="65"/>
        <end position="91"/>
    </location>
</feature>
<dbReference type="FunFam" id="1.20.1540.10:FF:000010">
    <property type="entry name" value="Rhomboid-like protein 15"/>
    <property type="match status" value="1"/>
</dbReference>
<dbReference type="CDD" id="cd14287">
    <property type="entry name" value="UBA_At3g58460_like"/>
    <property type="match status" value="1"/>
</dbReference>
<feature type="transmembrane region" description="Helical" evidence="7">
    <location>
        <begin position="21"/>
        <end position="45"/>
    </location>
</feature>
<dbReference type="InterPro" id="IPR035952">
    <property type="entry name" value="Rhomboid-like_sf"/>
</dbReference>
<feature type="region of interest" description="Disordered" evidence="6">
    <location>
        <begin position="324"/>
        <end position="344"/>
    </location>
</feature>
<feature type="transmembrane region" description="Helical" evidence="7">
    <location>
        <begin position="166"/>
        <end position="188"/>
    </location>
</feature>
<dbReference type="InterPro" id="IPR015940">
    <property type="entry name" value="UBA"/>
</dbReference>
<feature type="domain" description="UBA" evidence="8">
    <location>
        <begin position="371"/>
        <end position="410"/>
    </location>
</feature>
<dbReference type="GO" id="GO:0004252">
    <property type="term" value="F:serine-type endopeptidase activity"/>
    <property type="evidence" value="ECO:0007669"/>
    <property type="project" value="InterPro"/>
</dbReference>
<dbReference type="Gene3D" id="1.20.1540.10">
    <property type="entry name" value="Rhomboid-like"/>
    <property type="match status" value="1"/>
</dbReference>
<evidence type="ECO:0000256" key="5">
    <source>
        <dbReference type="ARBA" id="ARBA00023136"/>
    </source>
</evidence>
<evidence type="ECO:0000313" key="9">
    <source>
        <dbReference type="Proteomes" id="UP001652623"/>
    </source>
</evidence>
<keyword evidence="4 7" id="KW-1133">Transmembrane helix</keyword>
<feature type="transmembrane region" description="Helical" evidence="7">
    <location>
        <begin position="103"/>
        <end position="130"/>
    </location>
</feature>
<evidence type="ECO:0000256" key="4">
    <source>
        <dbReference type="ARBA" id="ARBA00022989"/>
    </source>
</evidence>
<dbReference type="SUPFAM" id="SSF46934">
    <property type="entry name" value="UBA-like"/>
    <property type="match status" value="1"/>
</dbReference>
<protein>
    <submittedName>
        <fullName evidence="10">Rhomboid-like protein 15</fullName>
    </submittedName>
</protein>
<comment type="subcellular location">
    <subcellularLocation>
        <location evidence="1">Membrane</location>
        <topology evidence="1">Multi-pass membrane protein</topology>
    </subcellularLocation>
</comment>
<accession>A0A6P3YVM9</accession>
<feature type="transmembrane region" description="Helical" evidence="7">
    <location>
        <begin position="136"/>
        <end position="154"/>
    </location>
</feature>
<dbReference type="SMART" id="SM01160">
    <property type="entry name" value="DUF1751"/>
    <property type="match status" value="1"/>
</dbReference>
<evidence type="ECO:0000313" key="10">
    <source>
        <dbReference type="RefSeq" id="XP_015867915.1"/>
    </source>
</evidence>